<feature type="transmembrane region" description="Helical" evidence="1">
    <location>
        <begin position="387"/>
        <end position="407"/>
    </location>
</feature>
<dbReference type="NCBIfam" id="TIGR00792">
    <property type="entry name" value="gph"/>
    <property type="match status" value="1"/>
</dbReference>
<dbReference type="EMBL" id="DXBJ01000064">
    <property type="protein sequence ID" value="HIZ58621.1"/>
    <property type="molecule type" value="Genomic_DNA"/>
</dbReference>
<keyword evidence="1" id="KW-0472">Membrane</keyword>
<feature type="transmembrane region" description="Helical" evidence="1">
    <location>
        <begin position="194"/>
        <end position="215"/>
    </location>
</feature>
<proteinExistence type="predicted"/>
<feature type="transmembrane region" description="Helical" evidence="1">
    <location>
        <begin position="244"/>
        <end position="264"/>
    </location>
</feature>
<dbReference type="GO" id="GO:0006814">
    <property type="term" value="P:sodium ion transport"/>
    <property type="evidence" value="ECO:0007669"/>
    <property type="project" value="InterPro"/>
</dbReference>
<dbReference type="InterPro" id="IPR036259">
    <property type="entry name" value="MFS_trans_sf"/>
</dbReference>
<evidence type="ECO:0000256" key="1">
    <source>
        <dbReference type="SAM" id="Phobius"/>
    </source>
</evidence>
<dbReference type="PANTHER" id="PTHR11328">
    <property type="entry name" value="MAJOR FACILITATOR SUPERFAMILY DOMAIN-CONTAINING PROTEIN"/>
    <property type="match status" value="1"/>
</dbReference>
<protein>
    <submittedName>
        <fullName evidence="2">MFS transporter</fullName>
    </submittedName>
</protein>
<reference evidence="2" key="2">
    <citation type="submission" date="2021-04" db="EMBL/GenBank/DDBJ databases">
        <authorList>
            <person name="Gilroy R."/>
        </authorList>
    </citation>
    <scope>NUCLEOTIDE SEQUENCE</scope>
    <source>
        <strain evidence="2">ChiBcec16-3735</strain>
    </source>
</reference>
<dbReference type="PANTHER" id="PTHR11328:SF24">
    <property type="entry name" value="MAJOR FACILITATOR SUPERFAMILY (MFS) PROFILE DOMAIN-CONTAINING PROTEIN"/>
    <property type="match status" value="1"/>
</dbReference>
<keyword evidence="1" id="KW-0812">Transmembrane</keyword>
<evidence type="ECO:0000313" key="3">
    <source>
        <dbReference type="Proteomes" id="UP000824065"/>
    </source>
</evidence>
<name>A0A9D2FHT0_9FIRM</name>
<dbReference type="CDD" id="cd17332">
    <property type="entry name" value="MFS_MelB_like"/>
    <property type="match status" value="1"/>
</dbReference>
<dbReference type="Gene3D" id="1.20.1250.20">
    <property type="entry name" value="MFS general substrate transporter like domains"/>
    <property type="match status" value="2"/>
</dbReference>
<keyword evidence="1" id="KW-1133">Transmembrane helix</keyword>
<feature type="transmembrane region" description="Helical" evidence="1">
    <location>
        <begin position="117"/>
        <end position="137"/>
    </location>
</feature>
<feature type="transmembrane region" description="Helical" evidence="1">
    <location>
        <begin position="38"/>
        <end position="62"/>
    </location>
</feature>
<dbReference type="GO" id="GO:0015293">
    <property type="term" value="F:symporter activity"/>
    <property type="evidence" value="ECO:0007669"/>
    <property type="project" value="InterPro"/>
</dbReference>
<evidence type="ECO:0000313" key="2">
    <source>
        <dbReference type="EMBL" id="HIZ58621.1"/>
    </source>
</evidence>
<dbReference type="GO" id="GO:0008643">
    <property type="term" value="P:carbohydrate transport"/>
    <property type="evidence" value="ECO:0007669"/>
    <property type="project" value="InterPro"/>
</dbReference>
<dbReference type="Proteomes" id="UP000824065">
    <property type="component" value="Unassembled WGS sequence"/>
</dbReference>
<feature type="transmembrane region" description="Helical" evidence="1">
    <location>
        <begin position="276"/>
        <end position="298"/>
    </location>
</feature>
<dbReference type="GO" id="GO:0005886">
    <property type="term" value="C:plasma membrane"/>
    <property type="evidence" value="ECO:0007669"/>
    <property type="project" value="TreeGrafter"/>
</dbReference>
<organism evidence="2 3">
    <name type="scientific">Candidatus Faecalibacterium gallistercoris</name>
    <dbReference type="NCBI Taxonomy" id="2838579"/>
    <lineage>
        <taxon>Bacteria</taxon>
        <taxon>Bacillati</taxon>
        <taxon>Bacillota</taxon>
        <taxon>Clostridia</taxon>
        <taxon>Eubacteriales</taxon>
        <taxon>Oscillospiraceae</taxon>
        <taxon>Faecalibacterium</taxon>
    </lineage>
</organism>
<dbReference type="Pfam" id="PF13347">
    <property type="entry name" value="MFS_2"/>
    <property type="match status" value="1"/>
</dbReference>
<comment type="caution">
    <text evidence="2">The sequence shown here is derived from an EMBL/GenBank/DDBJ whole genome shotgun (WGS) entry which is preliminary data.</text>
</comment>
<accession>A0A9D2FHT0</accession>
<gene>
    <name evidence="2" type="ORF">H9725_08635</name>
</gene>
<feature type="transmembrane region" description="Helical" evidence="1">
    <location>
        <begin position="419"/>
        <end position="442"/>
    </location>
</feature>
<dbReference type="SUPFAM" id="SSF103473">
    <property type="entry name" value="MFS general substrate transporter"/>
    <property type="match status" value="1"/>
</dbReference>
<dbReference type="InterPro" id="IPR039672">
    <property type="entry name" value="MFS_2"/>
</dbReference>
<reference evidence="2" key="1">
    <citation type="journal article" date="2021" name="PeerJ">
        <title>Extensive microbial diversity within the chicken gut microbiome revealed by metagenomics and culture.</title>
        <authorList>
            <person name="Gilroy R."/>
            <person name="Ravi A."/>
            <person name="Getino M."/>
            <person name="Pursley I."/>
            <person name="Horton D.L."/>
            <person name="Alikhan N.F."/>
            <person name="Baker D."/>
            <person name="Gharbi K."/>
            <person name="Hall N."/>
            <person name="Watson M."/>
            <person name="Adriaenssens E.M."/>
            <person name="Foster-Nyarko E."/>
            <person name="Jarju S."/>
            <person name="Secka A."/>
            <person name="Antonio M."/>
            <person name="Oren A."/>
            <person name="Chaudhuri R.R."/>
            <person name="La Ragione R."/>
            <person name="Hildebrand F."/>
            <person name="Pallen M.J."/>
        </authorList>
    </citation>
    <scope>NUCLEOTIDE SEQUENCE</scope>
    <source>
        <strain evidence="2">ChiBcec16-3735</strain>
    </source>
</reference>
<feature type="transmembrane region" description="Helical" evidence="1">
    <location>
        <begin position="158"/>
        <end position="179"/>
    </location>
</feature>
<feature type="transmembrane region" description="Helical" evidence="1">
    <location>
        <begin position="335"/>
        <end position="358"/>
    </location>
</feature>
<dbReference type="AlphaFoldDB" id="A0A9D2FHT0"/>
<feature type="transmembrane region" description="Helical" evidence="1">
    <location>
        <begin position="310"/>
        <end position="329"/>
    </location>
</feature>
<sequence length="464" mass="50490">MANTGTAVRPFGMRDKLGYMFGDFGNDFTFMLSSSFMMVFYTDIMGVPAGIVGLLMMVARFADAFTDVAMGQIVDRAKPTKDGRFRPWIKRMCGPVAIASFLIYQSEFAGMPMAFKVVWMFVTYLLWGSVFYTSINIPYGSMASAISPEANDRTQLSTFRSIGATLANLVIGTATPLLAYETVNGAPVLSGSRMLMMAGLFSVCAIICYILCFNLTTERVVIPAKTEKFEPVALFKRIFTSRSLLGIILAALCLLLTMLTMTGMNPYIFPYYFKNTAAQSAVAMCSSVASLFVVAPLATMLASKIGKKETAIIGSLFGAIVYLICFILHPESGWVYLGFYTVAYAGLGLFNTIVWAMITDVIDDSEVKNGVREDGTIYSVYSFARKLGQAFSAGLVGALLSMIGYSAATQQDPAVLNGIYTIACVAPIVGFTVIALVLWFVYPLSKKVVDGNVETLKARRTGRK</sequence>
<dbReference type="InterPro" id="IPR001927">
    <property type="entry name" value="Na/Gal_symport"/>
</dbReference>